<dbReference type="OrthoDB" id="10445103at2759"/>
<dbReference type="InParanoid" id="W3XFN0"/>
<dbReference type="RefSeq" id="XP_007829637.1">
    <property type="nucleotide sequence ID" value="XM_007831446.1"/>
</dbReference>
<dbReference type="AlphaFoldDB" id="W3XFN0"/>
<gene>
    <name evidence="1" type="ORF">PFICI_02865</name>
</gene>
<keyword evidence="2" id="KW-1185">Reference proteome</keyword>
<evidence type="ECO:0000313" key="2">
    <source>
        <dbReference type="Proteomes" id="UP000030651"/>
    </source>
</evidence>
<dbReference type="Proteomes" id="UP000030651">
    <property type="component" value="Unassembled WGS sequence"/>
</dbReference>
<protein>
    <submittedName>
        <fullName evidence="1">Uncharacterized protein</fullName>
    </submittedName>
</protein>
<dbReference type="EMBL" id="KI912110">
    <property type="protein sequence ID" value="ETS84840.1"/>
    <property type="molecule type" value="Genomic_DNA"/>
</dbReference>
<sequence>MENPKDLTPRQLERAVDDRVFDSWDGSDRIVGPKTKSPKLSELYLHVGVFKKDLPDPGINRGMFDTDIISEVLAYLGLAKKYDPPACRKAGEKAYVRARLDKPGDAIILDWLDVKGKWAPYNYIDFETFNNKPDPNTVAKAYRKADTAWARACDEWNAEL</sequence>
<evidence type="ECO:0000313" key="1">
    <source>
        <dbReference type="EMBL" id="ETS84840.1"/>
    </source>
</evidence>
<name>W3XFN0_PESFW</name>
<dbReference type="KEGG" id="pfy:PFICI_02865"/>
<dbReference type="GeneID" id="19267878"/>
<proteinExistence type="predicted"/>
<reference evidence="2" key="1">
    <citation type="journal article" date="2015" name="BMC Genomics">
        <title>Genomic and transcriptomic analysis of the endophytic fungus Pestalotiopsis fici reveals its lifestyle and high potential for synthesis of natural products.</title>
        <authorList>
            <person name="Wang X."/>
            <person name="Zhang X."/>
            <person name="Liu L."/>
            <person name="Xiang M."/>
            <person name="Wang W."/>
            <person name="Sun X."/>
            <person name="Che Y."/>
            <person name="Guo L."/>
            <person name="Liu G."/>
            <person name="Guo L."/>
            <person name="Wang C."/>
            <person name="Yin W.B."/>
            <person name="Stadler M."/>
            <person name="Zhang X."/>
            <person name="Liu X."/>
        </authorList>
    </citation>
    <scope>NUCLEOTIDE SEQUENCE [LARGE SCALE GENOMIC DNA]</scope>
    <source>
        <strain evidence="2">W106-1 / CGMCC3.15140</strain>
    </source>
</reference>
<dbReference type="HOGENOM" id="CLU_1652772_0_0_1"/>
<accession>W3XFN0</accession>
<organism evidence="1 2">
    <name type="scientific">Pestalotiopsis fici (strain W106-1 / CGMCC3.15140)</name>
    <dbReference type="NCBI Taxonomy" id="1229662"/>
    <lineage>
        <taxon>Eukaryota</taxon>
        <taxon>Fungi</taxon>
        <taxon>Dikarya</taxon>
        <taxon>Ascomycota</taxon>
        <taxon>Pezizomycotina</taxon>
        <taxon>Sordariomycetes</taxon>
        <taxon>Xylariomycetidae</taxon>
        <taxon>Amphisphaeriales</taxon>
        <taxon>Sporocadaceae</taxon>
        <taxon>Pestalotiopsis</taxon>
    </lineage>
</organism>